<evidence type="ECO:0000313" key="4">
    <source>
        <dbReference type="Proteomes" id="UP001212602"/>
    </source>
</evidence>
<name>A0AAE3N4L0_9BURK</name>
<feature type="signal peptide" evidence="2">
    <location>
        <begin position="1"/>
        <end position="20"/>
    </location>
</feature>
<evidence type="ECO:0000256" key="2">
    <source>
        <dbReference type="SAM" id="SignalP"/>
    </source>
</evidence>
<reference evidence="3" key="1">
    <citation type="submission" date="2023-01" db="EMBL/GenBank/DDBJ databases">
        <title>Xenophilus mangrovi sp. nov., isolated from soil of Mangrove nature reserve.</title>
        <authorList>
            <person name="Xu S."/>
            <person name="Liu Z."/>
            <person name="Xu Y."/>
        </authorList>
    </citation>
    <scope>NUCLEOTIDE SEQUENCE</scope>
    <source>
        <strain evidence="3">YW8</strain>
    </source>
</reference>
<keyword evidence="4" id="KW-1185">Reference proteome</keyword>
<keyword evidence="1" id="KW-0175">Coiled coil</keyword>
<dbReference type="RefSeq" id="WP_271426083.1">
    <property type="nucleotide sequence ID" value="NZ_JAQIPB010000001.1"/>
</dbReference>
<organism evidence="3 4">
    <name type="scientific">Xenophilus arseniciresistens</name>
    <dbReference type="NCBI Taxonomy" id="1283306"/>
    <lineage>
        <taxon>Bacteria</taxon>
        <taxon>Pseudomonadati</taxon>
        <taxon>Pseudomonadota</taxon>
        <taxon>Betaproteobacteria</taxon>
        <taxon>Burkholderiales</taxon>
        <taxon>Comamonadaceae</taxon>
        <taxon>Xenophilus</taxon>
    </lineage>
</organism>
<feature type="chain" id="PRO_5042153083" evidence="2">
    <location>
        <begin position="21"/>
        <end position="132"/>
    </location>
</feature>
<evidence type="ECO:0000313" key="3">
    <source>
        <dbReference type="EMBL" id="MDA7414803.1"/>
    </source>
</evidence>
<dbReference type="Proteomes" id="UP001212602">
    <property type="component" value="Unassembled WGS sequence"/>
</dbReference>
<keyword evidence="2" id="KW-0732">Signal</keyword>
<proteinExistence type="predicted"/>
<sequence>MKKHLLMMAMGAGLLMAAQAGAMSREEYKVGEDRIAAEYKAATARCEALQNNARDVCEKQAKGQESVARAELEHNFKPGPASARKVAEEKVKAEYEIAREKCDDMQGEAKNSCEKQAKAVESRGMAEVKAMK</sequence>
<accession>A0AAE3N4L0</accession>
<dbReference type="AlphaFoldDB" id="A0AAE3N4L0"/>
<protein>
    <submittedName>
        <fullName evidence="3">Uncharacterized protein</fullName>
    </submittedName>
</protein>
<feature type="coiled-coil region" evidence="1">
    <location>
        <begin position="32"/>
        <end position="59"/>
    </location>
</feature>
<comment type="caution">
    <text evidence="3">The sequence shown here is derived from an EMBL/GenBank/DDBJ whole genome shotgun (WGS) entry which is preliminary data.</text>
</comment>
<evidence type="ECO:0000256" key="1">
    <source>
        <dbReference type="SAM" id="Coils"/>
    </source>
</evidence>
<dbReference type="EMBL" id="JAQIPB010000001">
    <property type="protein sequence ID" value="MDA7414803.1"/>
    <property type="molecule type" value="Genomic_DNA"/>
</dbReference>
<gene>
    <name evidence="3" type="ORF">PGB34_00370</name>
</gene>